<keyword evidence="2" id="KW-1185">Reference proteome</keyword>
<evidence type="ECO:0000313" key="2">
    <source>
        <dbReference type="Proteomes" id="UP000326396"/>
    </source>
</evidence>
<organism evidence="1 2">
    <name type="scientific">Mikania micrantha</name>
    <name type="common">bitter vine</name>
    <dbReference type="NCBI Taxonomy" id="192012"/>
    <lineage>
        <taxon>Eukaryota</taxon>
        <taxon>Viridiplantae</taxon>
        <taxon>Streptophyta</taxon>
        <taxon>Embryophyta</taxon>
        <taxon>Tracheophyta</taxon>
        <taxon>Spermatophyta</taxon>
        <taxon>Magnoliopsida</taxon>
        <taxon>eudicotyledons</taxon>
        <taxon>Gunneridae</taxon>
        <taxon>Pentapetalae</taxon>
        <taxon>asterids</taxon>
        <taxon>campanulids</taxon>
        <taxon>Asterales</taxon>
        <taxon>Asteraceae</taxon>
        <taxon>Asteroideae</taxon>
        <taxon>Heliantheae alliance</taxon>
        <taxon>Eupatorieae</taxon>
        <taxon>Mikania</taxon>
    </lineage>
</organism>
<gene>
    <name evidence="1" type="ORF">E3N88_34887</name>
</gene>
<dbReference type="EMBL" id="SZYD01000017">
    <property type="protein sequence ID" value="KAD3067007.1"/>
    <property type="molecule type" value="Genomic_DNA"/>
</dbReference>
<dbReference type="AlphaFoldDB" id="A0A5N6LZE9"/>
<protein>
    <submittedName>
        <fullName evidence="1">Uncharacterized protein</fullName>
    </submittedName>
</protein>
<name>A0A5N6LZE9_9ASTR</name>
<reference evidence="1 2" key="1">
    <citation type="submission" date="2019-05" db="EMBL/GenBank/DDBJ databases">
        <title>Mikania micrantha, genome provides insights into the molecular mechanism of rapid growth.</title>
        <authorList>
            <person name="Liu B."/>
        </authorList>
    </citation>
    <scope>NUCLEOTIDE SEQUENCE [LARGE SCALE GENOMIC DNA]</scope>
    <source>
        <strain evidence="1">NLD-2019</strain>
        <tissue evidence="1">Leaf</tissue>
    </source>
</reference>
<accession>A0A5N6LZE9</accession>
<proteinExistence type="predicted"/>
<sequence length="85" mass="9843">MERESLLFCEIATVACGRPLERVRRELGLVGRRWQMYGGEYQRWRFDYQWQGGDGRARMEETGLKVMVDGIGGDWSEGVEGDVRV</sequence>
<evidence type="ECO:0000313" key="1">
    <source>
        <dbReference type="EMBL" id="KAD3067007.1"/>
    </source>
</evidence>
<dbReference type="Proteomes" id="UP000326396">
    <property type="component" value="Linkage Group LG7"/>
</dbReference>
<comment type="caution">
    <text evidence="1">The sequence shown here is derived from an EMBL/GenBank/DDBJ whole genome shotgun (WGS) entry which is preliminary data.</text>
</comment>